<sequence length="90" mass="10327">MGTYLHTHSGVMSKLVGPHMAKYGGLYRSRSCDSVAEARGCLDKCHPSWTALRPRRQTPFVFLDHKPQSYEDVTFFLSLRTNMVGFRFKD</sequence>
<comment type="caution">
    <text evidence="1">The sequence shown here is derived from an EMBL/GenBank/DDBJ whole genome shotgun (WGS) entry which is preliminary data.</text>
</comment>
<gene>
    <name evidence="1" type="ORF">LIER_34252</name>
</gene>
<accession>A0AAV3S2I7</accession>
<proteinExistence type="predicted"/>
<organism evidence="1 2">
    <name type="scientific">Lithospermum erythrorhizon</name>
    <name type="common">Purple gromwell</name>
    <name type="synonym">Lithospermum officinale var. erythrorhizon</name>
    <dbReference type="NCBI Taxonomy" id="34254"/>
    <lineage>
        <taxon>Eukaryota</taxon>
        <taxon>Viridiplantae</taxon>
        <taxon>Streptophyta</taxon>
        <taxon>Embryophyta</taxon>
        <taxon>Tracheophyta</taxon>
        <taxon>Spermatophyta</taxon>
        <taxon>Magnoliopsida</taxon>
        <taxon>eudicotyledons</taxon>
        <taxon>Gunneridae</taxon>
        <taxon>Pentapetalae</taxon>
        <taxon>asterids</taxon>
        <taxon>lamiids</taxon>
        <taxon>Boraginales</taxon>
        <taxon>Boraginaceae</taxon>
        <taxon>Boraginoideae</taxon>
        <taxon>Lithospermeae</taxon>
        <taxon>Lithospermum</taxon>
    </lineage>
</organism>
<evidence type="ECO:0000313" key="1">
    <source>
        <dbReference type="EMBL" id="GAA0186964.1"/>
    </source>
</evidence>
<dbReference type="Proteomes" id="UP001454036">
    <property type="component" value="Unassembled WGS sequence"/>
</dbReference>
<name>A0AAV3S2I7_LITER</name>
<dbReference type="AlphaFoldDB" id="A0AAV3S2I7"/>
<dbReference type="EMBL" id="BAABME010014204">
    <property type="protein sequence ID" value="GAA0186964.1"/>
    <property type="molecule type" value="Genomic_DNA"/>
</dbReference>
<protein>
    <submittedName>
        <fullName evidence="1">Uncharacterized protein</fullName>
    </submittedName>
</protein>
<evidence type="ECO:0000313" key="2">
    <source>
        <dbReference type="Proteomes" id="UP001454036"/>
    </source>
</evidence>
<keyword evidence="2" id="KW-1185">Reference proteome</keyword>
<reference evidence="1 2" key="1">
    <citation type="submission" date="2024-01" db="EMBL/GenBank/DDBJ databases">
        <title>The complete chloroplast genome sequence of Lithospermum erythrorhizon: insights into the phylogenetic relationship among Boraginaceae species and the maternal lineages of purple gromwells.</title>
        <authorList>
            <person name="Okada T."/>
            <person name="Watanabe K."/>
        </authorList>
    </citation>
    <scope>NUCLEOTIDE SEQUENCE [LARGE SCALE GENOMIC DNA]</scope>
</reference>